<proteinExistence type="predicted"/>
<evidence type="ECO:0000313" key="1">
    <source>
        <dbReference type="EMBL" id="QCX38049.1"/>
    </source>
</evidence>
<protein>
    <submittedName>
        <fullName evidence="1">Uncharacterized protein</fullName>
    </submittedName>
</protein>
<gene>
    <name evidence="1" type="ORF">FF125_06255</name>
</gene>
<dbReference type="KEGG" id="fbe:FF125_06255"/>
<dbReference type="AlphaFoldDB" id="A0A5B7TMK2"/>
<dbReference type="Proteomes" id="UP000306229">
    <property type="component" value="Chromosome"/>
</dbReference>
<dbReference type="OrthoDB" id="1355305at2"/>
<dbReference type="PROSITE" id="PS51257">
    <property type="entry name" value="PROKAR_LIPOPROTEIN"/>
    <property type="match status" value="1"/>
</dbReference>
<dbReference type="RefSeq" id="WP_138948958.1">
    <property type="nucleotide sequence ID" value="NZ_CP040749.1"/>
</dbReference>
<accession>A0A5B7TMK2</accession>
<keyword evidence="2" id="KW-1185">Reference proteome</keyword>
<dbReference type="EMBL" id="CP040749">
    <property type="protein sequence ID" value="QCX38049.1"/>
    <property type="molecule type" value="Genomic_DNA"/>
</dbReference>
<organism evidence="1 2">
    <name type="scientific">Aureibaculum algae</name>
    <dbReference type="NCBI Taxonomy" id="2584122"/>
    <lineage>
        <taxon>Bacteria</taxon>
        <taxon>Pseudomonadati</taxon>
        <taxon>Bacteroidota</taxon>
        <taxon>Flavobacteriia</taxon>
        <taxon>Flavobacteriales</taxon>
        <taxon>Flavobacteriaceae</taxon>
        <taxon>Aureibaculum</taxon>
    </lineage>
</organism>
<sequence length="196" mass="22934">MRNNFYFILLIIITSCSNNKNENEKRFLLNYSKGLNEFNPELTDHFPNILKSERQLTIGYPAGAYGIGMANLIFSHEVDSTEFNTVIRKLKLNKIKSYKPTDSIFIIIGDTLNYEKKETGIPIPNFDSYERDFGLNSKYLTEHNKIYVLESKSGKFMNKEYLTKNNNLPEKWKNGFSRGIATNEKENELIYWLCVW</sequence>
<evidence type="ECO:0000313" key="2">
    <source>
        <dbReference type="Proteomes" id="UP000306229"/>
    </source>
</evidence>
<reference evidence="1 2" key="1">
    <citation type="submission" date="2019-05" db="EMBL/GenBank/DDBJ databases">
        <title>Algicella ahnfeltiae gen. nov., sp. nov., a novel marine bacterium of the family Flavobacteriaceae isolated from a red alga.</title>
        <authorList>
            <person name="Nedashkovskaya O.I."/>
            <person name="Kukhlevskiy A.D."/>
            <person name="Kim S.-G."/>
            <person name="Zhukova N.V."/>
            <person name="Mikhailov V.V."/>
        </authorList>
    </citation>
    <scope>NUCLEOTIDE SEQUENCE [LARGE SCALE GENOMIC DNA]</scope>
    <source>
        <strain evidence="1 2">10Alg115</strain>
    </source>
</reference>
<name>A0A5B7TMK2_9FLAO</name>